<dbReference type="Proteomes" id="UP000523139">
    <property type="component" value="Unassembled WGS sequence"/>
</dbReference>
<accession>A0A7X8TI15</accession>
<dbReference type="PANTHER" id="PTHR43213:SF5">
    <property type="entry name" value="BIFUNCTIONAL DTTP_UTP PYROPHOSPHATASE_METHYLTRANSFERASE PROTEIN-RELATED"/>
    <property type="match status" value="1"/>
</dbReference>
<dbReference type="CDD" id="cd00555">
    <property type="entry name" value="Maf"/>
    <property type="match status" value="1"/>
</dbReference>
<proteinExistence type="inferred from homology"/>
<feature type="active site" description="Proton acceptor" evidence="3">
    <location>
        <position position="81"/>
    </location>
</feature>
<dbReference type="RefSeq" id="WP_168886621.1">
    <property type="nucleotide sequence ID" value="NZ_JABAHY010000002.1"/>
</dbReference>
<dbReference type="EMBL" id="JABAHY010000002">
    <property type="protein sequence ID" value="NLS09126.1"/>
    <property type="molecule type" value="Genomic_DNA"/>
</dbReference>
<keyword evidence="5" id="KW-1185">Reference proteome</keyword>
<dbReference type="Gene3D" id="3.90.950.10">
    <property type="match status" value="1"/>
</dbReference>
<comment type="caution">
    <text evidence="4">The sequence shown here is derived from an EMBL/GenBank/DDBJ whole genome shotgun (WGS) entry which is preliminary data.</text>
</comment>
<reference evidence="4 5" key="1">
    <citation type="submission" date="2020-04" db="EMBL/GenBank/DDBJ databases">
        <title>Nesterenkonia sp. nov., isolated from marine sediment.</title>
        <authorList>
            <person name="Zhang G."/>
        </authorList>
    </citation>
    <scope>NUCLEOTIDE SEQUENCE [LARGE SCALE GENOMIC DNA]</scope>
    <source>
        <strain evidence="4 5">MY13</strain>
    </source>
</reference>
<dbReference type="PANTHER" id="PTHR43213">
    <property type="entry name" value="BIFUNCTIONAL DTTP/UTP PYROPHOSPHATASE/METHYLTRANSFERASE PROTEIN-RELATED"/>
    <property type="match status" value="1"/>
</dbReference>
<evidence type="ECO:0000256" key="3">
    <source>
        <dbReference type="HAMAP-Rule" id="MF_00528"/>
    </source>
</evidence>
<dbReference type="InterPro" id="IPR029001">
    <property type="entry name" value="ITPase-like_fam"/>
</dbReference>
<name>A0A7X8TI15_9MICC</name>
<dbReference type="SUPFAM" id="SSF52972">
    <property type="entry name" value="ITPase-like"/>
    <property type="match status" value="1"/>
</dbReference>
<dbReference type="GO" id="GO:0005737">
    <property type="term" value="C:cytoplasm"/>
    <property type="evidence" value="ECO:0007669"/>
    <property type="project" value="UniProtKB-SubCell"/>
</dbReference>
<protein>
    <recommendedName>
        <fullName evidence="3">Nucleoside triphosphate pyrophosphatase</fullName>
        <ecNumber evidence="3">3.6.1.9</ecNumber>
    </recommendedName>
    <alternativeName>
        <fullName evidence="3">Nucleotide pyrophosphatase</fullName>
        <shortName evidence="3">Nucleotide PPase</shortName>
    </alternativeName>
</protein>
<gene>
    <name evidence="4" type="ORF">HGQ17_03720</name>
</gene>
<comment type="cofactor">
    <cofactor evidence="1 3">
        <name>a divalent metal cation</name>
        <dbReference type="ChEBI" id="CHEBI:60240"/>
    </cofactor>
</comment>
<keyword evidence="3" id="KW-0546">Nucleotide metabolism</keyword>
<dbReference type="GO" id="GO:0009117">
    <property type="term" value="P:nucleotide metabolic process"/>
    <property type="evidence" value="ECO:0007669"/>
    <property type="project" value="UniProtKB-KW"/>
</dbReference>
<dbReference type="InterPro" id="IPR003697">
    <property type="entry name" value="Maf-like"/>
</dbReference>
<dbReference type="PIRSF" id="PIRSF006305">
    <property type="entry name" value="Maf"/>
    <property type="match status" value="1"/>
</dbReference>
<evidence type="ECO:0000313" key="5">
    <source>
        <dbReference type="Proteomes" id="UP000523139"/>
    </source>
</evidence>
<evidence type="ECO:0000256" key="2">
    <source>
        <dbReference type="ARBA" id="ARBA00022801"/>
    </source>
</evidence>
<comment type="subcellular location">
    <subcellularLocation>
        <location evidence="3">Cytoplasm</location>
    </subcellularLocation>
</comment>
<keyword evidence="2 3" id="KW-0378">Hydrolase</keyword>
<comment type="catalytic activity">
    <reaction evidence="3">
        <text>a 2'-deoxyribonucleoside 5'-triphosphate + H2O = a 2'-deoxyribonucleoside 5'-phosphate + diphosphate + H(+)</text>
        <dbReference type="Rhea" id="RHEA:44644"/>
        <dbReference type="ChEBI" id="CHEBI:15377"/>
        <dbReference type="ChEBI" id="CHEBI:15378"/>
        <dbReference type="ChEBI" id="CHEBI:33019"/>
        <dbReference type="ChEBI" id="CHEBI:61560"/>
        <dbReference type="ChEBI" id="CHEBI:65317"/>
        <dbReference type="EC" id="3.6.1.9"/>
    </reaction>
</comment>
<dbReference type="AlphaFoldDB" id="A0A7X8TI15"/>
<evidence type="ECO:0000256" key="1">
    <source>
        <dbReference type="ARBA" id="ARBA00001968"/>
    </source>
</evidence>
<organism evidence="4 5">
    <name type="scientific">Nesterenkonia sedimenti</name>
    <dbReference type="NCBI Taxonomy" id="1463632"/>
    <lineage>
        <taxon>Bacteria</taxon>
        <taxon>Bacillati</taxon>
        <taxon>Actinomycetota</taxon>
        <taxon>Actinomycetes</taxon>
        <taxon>Micrococcales</taxon>
        <taxon>Micrococcaceae</taxon>
        <taxon>Nesterenkonia</taxon>
    </lineage>
</organism>
<keyword evidence="3" id="KW-0963">Cytoplasm</keyword>
<comment type="caution">
    <text evidence="3">Lacks conserved residue(s) required for the propagation of feature annotation.</text>
</comment>
<dbReference type="Pfam" id="PF02545">
    <property type="entry name" value="Maf"/>
    <property type="match status" value="1"/>
</dbReference>
<sequence length="233" mass="24513">MSSKESTPRLILASKSPSRRKILEQAGITFDVVVSDVDETAVVEQAGELSPAETAQLLARTKAEAVAALPESRGAVVLGCDSVFELEGQAYGKPYEVETAVARWQQMRGKTGTLHTGHWLVDAASAIGTVKHSWLGMGAIASGQLGVPENTLNSAGETVSSQVSFGEPTDEQIRAYAESGEPLHCAGAFTLEGRAGVFINEIAGDPNAVIGLSPAAVTRLLAELNIDVIELWK</sequence>
<dbReference type="EC" id="3.6.1.9" evidence="3"/>
<evidence type="ECO:0000313" key="4">
    <source>
        <dbReference type="EMBL" id="NLS09126.1"/>
    </source>
</evidence>
<comment type="function">
    <text evidence="3">Nucleoside triphosphate pyrophosphatase. May have a dual role in cell division arrest and in preventing the incorporation of modified nucleotides into cellular nucleic acids.</text>
</comment>
<dbReference type="HAMAP" id="MF_00528">
    <property type="entry name" value="Maf"/>
    <property type="match status" value="1"/>
</dbReference>
<comment type="catalytic activity">
    <reaction evidence="3">
        <text>a ribonucleoside 5'-triphosphate + H2O = a ribonucleoside 5'-phosphate + diphosphate + H(+)</text>
        <dbReference type="Rhea" id="RHEA:23996"/>
        <dbReference type="ChEBI" id="CHEBI:15377"/>
        <dbReference type="ChEBI" id="CHEBI:15378"/>
        <dbReference type="ChEBI" id="CHEBI:33019"/>
        <dbReference type="ChEBI" id="CHEBI:58043"/>
        <dbReference type="ChEBI" id="CHEBI:61557"/>
        <dbReference type="EC" id="3.6.1.9"/>
    </reaction>
</comment>
<comment type="similarity">
    <text evidence="3">Belongs to the Maf family.</text>
</comment>
<dbReference type="GO" id="GO:0047429">
    <property type="term" value="F:nucleoside triphosphate diphosphatase activity"/>
    <property type="evidence" value="ECO:0007669"/>
    <property type="project" value="UniProtKB-EC"/>
</dbReference>